<dbReference type="RefSeq" id="WP_238074279.1">
    <property type="nucleotide sequence ID" value="NZ_JAKNJB010000019.1"/>
</dbReference>
<evidence type="ECO:0000313" key="6">
    <source>
        <dbReference type="Proteomes" id="UP001200313"/>
    </source>
</evidence>
<evidence type="ECO:0000256" key="2">
    <source>
        <dbReference type="ARBA" id="ARBA00023125"/>
    </source>
</evidence>
<dbReference type="Proteomes" id="UP001200313">
    <property type="component" value="Unassembled WGS sequence"/>
</dbReference>
<dbReference type="InterPro" id="IPR050204">
    <property type="entry name" value="AraC_XylS_family_regulators"/>
</dbReference>
<dbReference type="PROSITE" id="PS00041">
    <property type="entry name" value="HTH_ARAC_FAMILY_1"/>
    <property type="match status" value="1"/>
</dbReference>
<dbReference type="InterPro" id="IPR009057">
    <property type="entry name" value="Homeodomain-like_sf"/>
</dbReference>
<dbReference type="Pfam" id="PF20240">
    <property type="entry name" value="DUF6597"/>
    <property type="match status" value="1"/>
</dbReference>
<dbReference type="InterPro" id="IPR018060">
    <property type="entry name" value="HTH_AraC"/>
</dbReference>
<dbReference type="InterPro" id="IPR046532">
    <property type="entry name" value="DUF6597"/>
</dbReference>
<dbReference type="SUPFAM" id="SSF46689">
    <property type="entry name" value="Homeodomain-like"/>
    <property type="match status" value="1"/>
</dbReference>
<gene>
    <name evidence="5" type="ORF">L0P79_11340</name>
</gene>
<dbReference type="SMART" id="SM00342">
    <property type="entry name" value="HTH_ARAC"/>
    <property type="match status" value="1"/>
</dbReference>
<evidence type="ECO:0000256" key="1">
    <source>
        <dbReference type="ARBA" id="ARBA00023015"/>
    </source>
</evidence>
<accession>A0ABS9MA40</accession>
<organism evidence="5 6">
    <name type="scientific">Intestinimonas massiliensis</name>
    <name type="common">ex Afouda et al. 2020</name>
    <dbReference type="NCBI Taxonomy" id="1673721"/>
    <lineage>
        <taxon>Bacteria</taxon>
        <taxon>Bacillati</taxon>
        <taxon>Bacillota</taxon>
        <taxon>Clostridia</taxon>
        <taxon>Eubacteriales</taxon>
        <taxon>Intestinimonas</taxon>
    </lineage>
</organism>
<dbReference type="PROSITE" id="PS01124">
    <property type="entry name" value="HTH_ARAC_FAMILY_2"/>
    <property type="match status" value="1"/>
</dbReference>
<dbReference type="PANTHER" id="PTHR46796">
    <property type="entry name" value="HTH-TYPE TRANSCRIPTIONAL ACTIVATOR RHAS-RELATED"/>
    <property type="match status" value="1"/>
</dbReference>
<keyword evidence="6" id="KW-1185">Reference proteome</keyword>
<keyword evidence="3" id="KW-0804">Transcription</keyword>
<comment type="caution">
    <text evidence="5">The sequence shown here is derived from an EMBL/GenBank/DDBJ whole genome shotgun (WGS) entry which is preliminary data.</text>
</comment>
<dbReference type="InterPro" id="IPR018062">
    <property type="entry name" value="HTH_AraC-typ_CS"/>
</dbReference>
<feature type="domain" description="HTH araC/xylS-type" evidence="4">
    <location>
        <begin position="169"/>
        <end position="269"/>
    </location>
</feature>
<evidence type="ECO:0000256" key="3">
    <source>
        <dbReference type="ARBA" id="ARBA00023163"/>
    </source>
</evidence>
<protein>
    <submittedName>
        <fullName evidence="5">Helix-turn-helix transcriptional regulator</fullName>
    </submittedName>
</protein>
<evidence type="ECO:0000313" key="5">
    <source>
        <dbReference type="EMBL" id="MCG4527673.1"/>
    </source>
</evidence>
<dbReference type="EMBL" id="JAKNJB010000019">
    <property type="protein sequence ID" value="MCG4527673.1"/>
    <property type="molecule type" value="Genomic_DNA"/>
</dbReference>
<proteinExistence type="predicted"/>
<keyword evidence="1" id="KW-0805">Transcription regulation</keyword>
<sequence>MGGDILEALVFRDRDGICAARSLTHLYLRPHPALRPFVAHYTLCLSAPVPPPPAPGMLTLIPDASGCLVFTLGEGLLDARAYGPTTRTVTVANDLGSGPPRFFVEFQPGGLRAFTGVPQWELADRVWPLAQLSPGLYALAEACFLRSPDLDGFVQALDRGLLALCPALSPAVPLLDHLAASPCSAPAGALAQETGYSIRHLSRLLRTEAGLGVHAFVRVLRINRAVRCLQAGAPSLTRLAQELGYFDQAHFIHDFKAVCGVSPGRYRAGMSAFYKEPLKL</sequence>
<reference evidence="5 6" key="1">
    <citation type="submission" date="2022-01" db="EMBL/GenBank/DDBJ databases">
        <title>Collection of gut derived symbiotic bacterial strains cultured from healthy donors.</title>
        <authorList>
            <person name="Lin H."/>
            <person name="Kohout C."/>
            <person name="Waligurski E."/>
            <person name="Pamer E.G."/>
        </authorList>
    </citation>
    <scope>NUCLEOTIDE SEQUENCE [LARGE SCALE GENOMIC DNA]</scope>
    <source>
        <strain evidence="5 6">DFI.3.7</strain>
    </source>
</reference>
<dbReference type="Gene3D" id="1.10.10.60">
    <property type="entry name" value="Homeodomain-like"/>
    <property type="match status" value="1"/>
</dbReference>
<keyword evidence="2" id="KW-0238">DNA-binding</keyword>
<evidence type="ECO:0000259" key="4">
    <source>
        <dbReference type="PROSITE" id="PS01124"/>
    </source>
</evidence>
<dbReference type="Pfam" id="PF12833">
    <property type="entry name" value="HTH_18"/>
    <property type="match status" value="1"/>
</dbReference>
<name>A0ABS9MA40_9FIRM</name>